<evidence type="ECO:0000256" key="1">
    <source>
        <dbReference type="SAM" id="Coils"/>
    </source>
</evidence>
<keyword evidence="1" id="KW-0175">Coiled coil</keyword>
<comment type="caution">
    <text evidence="3">The sequence shown here is derived from an EMBL/GenBank/DDBJ whole genome shotgun (WGS) entry which is preliminary data.</text>
</comment>
<organism evidence="3 4">
    <name type="scientific">Pleurodeles waltl</name>
    <name type="common">Iberian ribbed newt</name>
    <dbReference type="NCBI Taxonomy" id="8319"/>
    <lineage>
        <taxon>Eukaryota</taxon>
        <taxon>Metazoa</taxon>
        <taxon>Chordata</taxon>
        <taxon>Craniata</taxon>
        <taxon>Vertebrata</taxon>
        <taxon>Euteleostomi</taxon>
        <taxon>Amphibia</taxon>
        <taxon>Batrachia</taxon>
        <taxon>Caudata</taxon>
        <taxon>Salamandroidea</taxon>
        <taxon>Salamandridae</taxon>
        <taxon>Pleurodelinae</taxon>
        <taxon>Pleurodeles</taxon>
    </lineage>
</organism>
<evidence type="ECO:0000313" key="4">
    <source>
        <dbReference type="Proteomes" id="UP001066276"/>
    </source>
</evidence>
<feature type="coiled-coil region" evidence="1">
    <location>
        <begin position="95"/>
        <end position="129"/>
    </location>
</feature>
<keyword evidence="4" id="KW-1185">Reference proteome</keyword>
<reference evidence="3" key="1">
    <citation type="journal article" date="2022" name="bioRxiv">
        <title>Sequencing and chromosome-scale assembly of the giantPleurodeles waltlgenome.</title>
        <authorList>
            <person name="Brown T."/>
            <person name="Elewa A."/>
            <person name="Iarovenko S."/>
            <person name="Subramanian E."/>
            <person name="Araus A.J."/>
            <person name="Petzold A."/>
            <person name="Susuki M."/>
            <person name="Suzuki K.-i.T."/>
            <person name="Hayashi T."/>
            <person name="Toyoda A."/>
            <person name="Oliveira C."/>
            <person name="Osipova E."/>
            <person name="Leigh N.D."/>
            <person name="Simon A."/>
            <person name="Yun M.H."/>
        </authorList>
    </citation>
    <scope>NUCLEOTIDE SEQUENCE</scope>
    <source>
        <strain evidence="3">20211129_DDA</strain>
        <tissue evidence="3">Liver</tissue>
    </source>
</reference>
<feature type="compositionally biased region" description="Low complexity" evidence="2">
    <location>
        <begin position="25"/>
        <end position="58"/>
    </location>
</feature>
<evidence type="ECO:0000256" key="2">
    <source>
        <dbReference type="SAM" id="MobiDB-lite"/>
    </source>
</evidence>
<dbReference type="Proteomes" id="UP001066276">
    <property type="component" value="Chromosome 5"/>
</dbReference>
<name>A0AAV7RJY7_PLEWA</name>
<proteinExistence type="predicted"/>
<sequence>MGRRYRHERASRAWRAFAQGCRSLPTTTTTSITTTTTQVAPPAAGTVAGPSTATAPGPSTAPPAGQPTAIDTTWAHTSSAGTQTTPAAAIDPAAFAQMQRKLDRVLRKMSRLCQEVRQVNRQVRSIKRTLSEGQPVDNETDMIPSPPSSFLVLILYGFRGLSVMLV</sequence>
<dbReference type="AlphaFoldDB" id="A0AAV7RJY7"/>
<dbReference type="EMBL" id="JANPWB010000009">
    <property type="protein sequence ID" value="KAJ1153111.1"/>
    <property type="molecule type" value="Genomic_DNA"/>
</dbReference>
<gene>
    <name evidence="3" type="ORF">NDU88_005877</name>
</gene>
<evidence type="ECO:0000313" key="3">
    <source>
        <dbReference type="EMBL" id="KAJ1153111.1"/>
    </source>
</evidence>
<protein>
    <submittedName>
        <fullName evidence="3">Uncharacterized protein</fullName>
    </submittedName>
</protein>
<accession>A0AAV7RJY7</accession>
<feature type="region of interest" description="Disordered" evidence="2">
    <location>
        <begin position="25"/>
        <end position="65"/>
    </location>
</feature>